<evidence type="ECO:0000256" key="1">
    <source>
        <dbReference type="ARBA" id="ARBA00009437"/>
    </source>
</evidence>
<dbReference type="Proteomes" id="UP000548476">
    <property type="component" value="Unassembled WGS sequence"/>
</dbReference>
<gene>
    <name evidence="6" type="ORF">HNR73_003056</name>
</gene>
<dbReference type="Pfam" id="PF00126">
    <property type="entry name" value="HTH_1"/>
    <property type="match status" value="1"/>
</dbReference>
<dbReference type="AlphaFoldDB" id="A0A841FRM2"/>
<dbReference type="GO" id="GO:0032993">
    <property type="term" value="C:protein-DNA complex"/>
    <property type="evidence" value="ECO:0007669"/>
    <property type="project" value="TreeGrafter"/>
</dbReference>
<dbReference type="SUPFAM" id="SSF53850">
    <property type="entry name" value="Periplasmic binding protein-like II"/>
    <property type="match status" value="1"/>
</dbReference>
<dbReference type="Gene3D" id="3.40.190.290">
    <property type="match status" value="1"/>
</dbReference>
<evidence type="ECO:0000259" key="5">
    <source>
        <dbReference type="PROSITE" id="PS50931"/>
    </source>
</evidence>
<dbReference type="InterPro" id="IPR036390">
    <property type="entry name" value="WH_DNA-bd_sf"/>
</dbReference>
<evidence type="ECO:0000313" key="7">
    <source>
        <dbReference type="Proteomes" id="UP000548476"/>
    </source>
</evidence>
<evidence type="ECO:0000256" key="3">
    <source>
        <dbReference type="ARBA" id="ARBA00023125"/>
    </source>
</evidence>
<evidence type="ECO:0000313" key="6">
    <source>
        <dbReference type="EMBL" id="MBB6035199.1"/>
    </source>
</evidence>
<sequence>MDLHLLRVLVELHRHGTMRAVAKATGYGTSTVSVQLATLEKQVGTPLLERVGRTVRFTPAGRRLVEHAEGILSAVEAARADIGPCGEPSGLLRIAGSASIMSTDLIPVATALRASHPALRLEMQEREPGEVAELLDADEVDLGFVYDYSLVPRFTPNGTTMRLICTVPILLAVPKGKFGPVETLDDVRELLAGEPWIGNSRGADDTELVEFLCGMAGFAPTVAHGADSLNLALDFVAADLGVALVPAFVGPCDGVELRELPTGLFERRMFAVTRPGRHAWPAVRLVTAAVEARVQ</sequence>
<dbReference type="InterPro" id="IPR036388">
    <property type="entry name" value="WH-like_DNA-bd_sf"/>
</dbReference>
<dbReference type="PROSITE" id="PS50931">
    <property type="entry name" value="HTH_LYSR"/>
    <property type="match status" value="1"/>
</dbReference>
<comment type="caution">
    <text evidence="6">The sequence shown here is derived from an EMBL/GenBank/DDBJ whole genome shotgun (WGS) entry which is preliminary data.</text>
</comment>
<dbReference type="Pfam" id="PF03466">
    <property type="entry name" value="LysR_substrate"/>
    <property type="match status" value="1"/>
</dbReference>
<name>A0A841FRM2_9ACTN</name>
<reference evidence="6 7" key="1">
    <citation type="submission" date="2020-08" db="EMBL/GenBank/DDBJ databases">
        <title>Genomic Encyclopedia of Type Strains, Phase IV (KMG-IV): sequencing the most valuable type-strain genomes for metagenomic binning, comparative biology and taxonomic classification.</title>
        <authorList>
            <person name="Goeker M."/>
        </authorList>
    </citation>
    <scope>NUCLEOTIDE SEQUENCE [LARGE SCALE GENOMIC DNA]</scope>
    <source>
        <strain evidence="6 7">YIM 65646</strain>
    </source>
</reference>
<proteinExistence type="inferred from homology"/>
<keyword evidence="4" id="KW-0804">Transcription</keyword>
<dbReference type="EMBL" id="JACHGT010000006">
    <property type="protein sequence ID" value="MBB6035199.1"/>
    <property type="molecule type" value="Genomic_DNA"/>
</dbReference>
<dbReference type="RefSeq" id="WP_184788059.1">
    <property type="nucleotide sequence ID" value="NZ_BONT01000006.1"/>
</dbReference>
<dbReference type="GO" id="GO:0003700">
    <property type="term" value="F:DNA-binding transcription factor activity"/>
    <property type="evidence" value="ECO:0007669"/>
    <property type="project" value="InterPro"/>
</dbReference>
<keyword evidence="2" id="KW-0805">Transcription regulation</keyword>
<protein>
    <submittedName>
        <fullName evidence="6">DNA-binding transcriptional LysR family regulator</fullName>
    </submittedName>
</protein>
<dbReference type="SUPFAM" id="SSF46785">
    <property type="entry name" value="Winged helix' DNA-binding domain"/>
    <property type="match status" value="1"/>
</dbReference>
<dbReference type="PANTHER" id="PTHR30346:SF29">
    <property type="entry name" value="LYSR SUBSTRATE-BINDING"/>
    <property type="match status" value="1"/>
</dbReference>
<dbReference type="InterPro" id="IPR000847">
    <property type="entry name" value="LysR_HTH_N"/>
</dbReference>
<dbReference type="PANTHER" id="PTHR30346">
    <property type="entry name" value="TRANSCRIPTIONAL DUAL REGULATOR HCAR-RELATED"/>
    <property type="match status" value="1"/>
</dbReference>
<comment type="similarity">
    <text evidence="1">Belongs to the LysR transcriptional regulatory family.</text>
</comment>
<dbReference type="Gene3D" id="1.10.10.10">
    <property type="entry name" value="Winged helix-like DNA-binding domain superfamily/Winged helix DNA-binding domain"/>
    <property type="match status" value="1"/>
</dbReference>
<organism evidence="6 7">
    <name type="scientific">Phytomonospora endophytica</name>
    <dbReference type="NCBI Taxonomy" id="714109"/>
    <lineage>
        <taxon>Bacteria</taxon>
        <taxon>Bacillati</taxon>
        <taxon>Actinomycetota</taxon>
        <taxon>Actinomycetes</taxon>
        <taxon>Micromonosporales</taxon>
        <taxon>Micromonosporaceae</taxon>
        <taxon>Phytomonospora</taxon>
    </lineage>
</organism>
<evidence type="ECO:0000256" key="4">
    <source>
        <dbReference type="ARBA" id="ARBA00023163"/>
    </source>
</evidence>
<dbReference type="GO" id="GO:0003677">
    <property type="term" value="F:DNA binding"/>
    <property type="evidence" value="ECO:0007669"/>
    <property type="project" value="UniProtKB-KW"/>
</dbReference>
<dbReference type="InterPro" id="IPR005119">
    <property type="entry name" value="LysR_subst-bd"/>
</dbReference>
<keyword evidence="3 6" id="KW-0238">DNA-binding</keyword>
<evidence type="ECO:0000256" key="2">
    <source>
        <dbReference type="ARBA" id="ARBA00023015"/>
    </source>
</evidence>
<feature type="domain" description="HTH lysR-type" evidence="5">
    <location>
        <begin position="1"/>
        <end position="58"/>
    </location>
</feature>
<accession>A0A841FRM2</accession>
<keyword evidence="7" id="KW-1185">Reference proteome</keyword>